<proteinExistence type="predicted"/>
<dbReference type="EMBL" id="PGUY01000058">
    <property type="protein sequence ID" value="PLT28515.1"/>
    <property type="molecule type" value="Genomic_DNA"/>
</dbReference>
<comment type="caution">
    <text evidence="2">The sequence shown here is derived from an EMBL/GenBank/DDBJ whole genome shotgun (WGS) entry which is preliminary data.</text>
</comment>
<evidence type="ECO:0000313" key="3">
    <source>
        <dbReference type="Proteomes" id="UP000234748"/>
    </source>
</evidence>
<dbReference type="RefSeq" id="WP_101644767.1">
    <property type="nucleotide sequence ID" value="NZ_PGUY01000058.1"/>
</dbReference>
<gene>
    <name evidence="2" type="ORF">CUU66_18120</name>
</gene>
<keyword evidence="1" id="KW-0472">Membrane</keyword>
<accession>A0A2N5M2H1</accession>
<evidence type="ECO:0000313" key="2">
    <source>
        <dbReference type="EMBL" id="PLT28515.1"/>
    </source>
</evidence>
<name>A0A2N5M2H1_9BACI</name>
<dbReference type="AlphaFoldDB" id="A0A2N5M2H1"/>
<feature type="transmembrane region" description="Helical" evidence="1">
    <location>
        <begin position="64"/>
        <end position="83"/>
    </location>
</feature>
<keyword evidence="1" id="KW-1133">Transmembrane helix</keyword>
<evidence type="ECO:0000256" key="1">
    <source>
        <dbReference type="SAM" id="Phobius"/>
    </source>
</evidence>
<keyword evidence="1" id="KW-0812">Transmembrane</keyword>
<dbReference type="OrthoDB" id="2382365at2"/>
<reference evidence="2 3" key="1">
    <citation type="submission" date="2017-11" db="EMBL/GenBank/DDBJ databases">
        <title>Comparitive Functional Genomics of Dry Heat Resistant strains isolated from the Viking Spacecraft.</title>
        <authorList>
            <person name="Seuylemezian A."/>
            <person name="Cooper K."/>
            <person name="Vaishampayan P."/>
        </authorList>
    </citation>
    <scope>NUCLEOTIDE SEQUENCE [LARGE SCALE GENOMIC DNA]</scope>
    <source>
        <strain evidence="2 3">V1-29</strain>
    </source>
</reference>
<protein>
    <submittedName>
        <fullName evidence="2">Uncharacterized protein</fullName>
    </submittedName>
</protein>
<sequence>MQCKIEHENQVISAIQFEIDIILAALLLTGQITVIRVYVIPGGFGFSLGGPLTGRSRLEGRSKIKAFSFAIDLLDILLAILLLTRKITFEGLFVGPGRFSFNVSGPIFGIPKPQPVQSEIEKISKEFRGIVAEHFM</sequence>
<keyword evidence="3" id="KW-1185">Reference proteome</keyword>
<dbReference type="Proteomes" id="UP000234748">
    <property type="component" value="Unassembled WGS sequence"/>
</dbReference>
<feature type="transmembrane region" description="Helical" evidence="1">
    <location>
        <begin position="21"/>
        <end position="44"/>
    </location>
</feature>
<organism evidence="2 3">
    <name type="scientific">Peribacillus deserti</name>
    <dbReference type="NCBI Taxonomy" id="673318"/>
    <lineage>
        <taxon>Bacteria</taxon>
        <taxon>Bacillati</taxon>
        <taxon>Bacillota</taxon>
        <taxon>Bacilli</taxon>
        <taxon>Bacillales</taxon>
        <taxon>Bacillaceae</taxon>
        <taxon>Peribacillus</taxon>
    </lineage>
</organism>